<dbReference type="STRING" id="1267768.BV394_02785"/>
<feature type="compositionally biased region" description="Low complexity" evidence="1">
    <location>
        <begin position="40"/>
        <end position="49"/>
    </location>
</feature>
<accession>A0A2M9DGE7</accession>
<protein>
    <submittedName>
        <fullName evidence="2">Uncharacterized protein</fullName>
    </submittedName>
</protein>
<dbReference type="RefSeq" id="WP_076978811.1">
    <property type="nucleotide sequence ID" value="NZ_CP019124.1"/>
</dbReference>
<sequence length="689" mass="69414">MGRGFLSGVFWSGLLLIAGLGTASLLGPPPRGPQPIVDSAAPQAAPQAARPGDVAAARPGAQGTPDSPARQGAGRVPGTAPRNEPPLPGDLGRLQDSAAAPARPGAVTEAPAGTIATGQEPATGTGLARLGSDAPALPDDAAQPPATPGADSLPQVEKTLGRPVTAEVDAEGPGQLAISEGAGAGAPATPLAGRGEGAGTDAPDLPRGPDTLAAAPASPAGPVVEGSAAAPRTAQGAQALDAAGLGDADRPATPRRADPTAPVVAGAGAESMAQPPRDSAPGPVPSPGRPESAPADDSTDPEGLTTPDRLAAARPAPPAGVTAEYAPLEGPRPLARPETVPDTAADDLDVTARLDPDAAATEDLNQEDTRIPAAPAEATTDTPRSERAVTPRATTPRIIRPRGENRPLLQGEARAAAEAASTPDDAASEKAARSAALNADRARELPGLAVPTPDDSRSQDLPPVERFAVRHSDTAGRPLMSVVLIDLPGQGLTPAQLSALTFPVTFAIDPSREDAARVAAAYRAAGHEVLMLAQGLARAGGPDAAPGLIDKYASRLPEAVGLMDVQAGGIQADRALQARVIDELARRGYGFLLYDRGLNSAAAAARREGVPTGLIFRMLDGGQERAEVIRRYLDRAAFKAGKDGSVVMVGHTYPETVQGLVSWALDGRAAALSLAPVTAIMFQGDGERG</sequence>
<organism evidence="2 3">
    <name type="scientific">Brevirhabdus pacifica</name>
    <dbReference type="NCBI Taxonomy" id="1267768"/>
    <lineage>
        <taxon>Bacteria</taxon>
        <taxon>Pseudomonadati</taxon>
        <taxon>Pseudomonadota</taxon>
        <taxon>Alphaproteobacteria</taxon>
        <taxon>Rhodobacterales</taxon>
        <taxon>Paracoccaceae</taxon>
        <taxon>Brevirhabdus</taxon>
    </lineage>
</organism>
<dbReference type="CDD" id="cd10936">
    <property type="entry name" value="CE4_DAC2"/>
    <property type="match status" value="1"/>
</dbReference>
<dbReference type="OrthoDB" id="7658418at2"/>
<feature type="region of interest" description="Disordered" evidence="1">
    <location>
        <begin position="29"/>
        <end position="440"/>
    </location>
</feature>
<dbReference type="PANTHER" id="PTHR30105:SF2">
    <property type="entry name" value="DIVERGENT POLYSACCHARIDE DEACETYLASE SUPERFAMILY"/>
    <property type="match status" value="1"/>
</dbReference>
<evidence type="ECO:0000313" key="2">
    <source>
        <dbReference type="EMBL" id="APX88787.1"/>
    </source>
</evidence>
<feature type="compositionally biased region" description="Low complexity" evidence="1">
    <location>
        <begin position="213"/>
        <end position="246"/>
    </location>
</feature>
<accession>A0A1U7DFL6</accession>
<reference evidence="2 3" key="1">
    <citation type="submission" date="2017-01" db="EMBL/GenBank/DDBJ databases">
        <title>Genomic analysis of Xuhuaishuia manganoxidans DY6-4.</title>
        <authorList>
            <person name="Wang X."/>
        </authorList>
    </citation>
    <scope>NUCLEOTIDE SEQUENCE [LARGE SCALE GENOMIC DNA]</scope>
    <source>
        <strain evidence="2 3">DY6-4</strain>
    </source>
</reference>
<name>A0A1U7DFL6_9RHOB</name>
<dbReference type="Pfam" id="PF04748">
    <property type="entry name" value="Polysacc_deac_2"/>
    <property type="match status" value="1"/>
</dbReference>
<dbReference type="AlphaFoldDB" id="A0A1U7DFL6"/>
<feature type="compositionally biased region" description="Low complexity" evidence="1">
    <location>
        <begin position="412"/>
        <end position="425"/>
    </location>
</feature>
<feature type="compositionally biased region" description="Low complexity" evidence="1">
    <location>
        <begin position="133"/>
        <end position="151"/>
    </location>
</feature>
<feature type="compositionally biased region" description="Low complexity" evidence="1">
    <location>
        <begin position="372"/>
        <end position="382"/>
    </location>
</feature>
<dbReference type="SUPFAM" id="SSF88713">
    <property type="entry name" value="Glycoside hydrolase/deacetylase"/>
    <property type="match status" value="1"/>
</dbReference>
<feature type="compositionally biased region" description="Basic and acidic residues" evidence="1">
    <location>
        <begin position="247"/>
        <end position="258"/>
    </location>
</feature>
<evidence type="ECO:0000256" key="1">
    <source>
        <dbReference type="SAM" id="MobiDB-lite"/>
    </source>
</evidence>
<keyword evidence="3" id="KW-1185">Reference proteome</keyword>
<dbReference type="Gene3D" id="3.20.20.370">
    <property type="entry name" value="Glycoside hydrolase/deacetylase"/>
    <property type="match status" value="1"/>
</dbReference>
<dbReference type="InterPro" id="IPR006837">
    <property type="entry name" value="Divergent_DAC"/>
</dbReference>
<evidence type="ECO:0000313" key="3">
    <source>
        <dbReference type="Proteomes" id="UP000187266"/>
    </source>
</evidence>
<dbReference type="InterPro" id="IPR011330">
    <property type="entry name" value="Glyco_hydro/deAcase_b/a-brl"/>
</dbReference>
<dbReference type="PANTHER" id="PTHR30105">
    <property type="entry name" value="UNCHARACTERIZED YIBQ-RELATED"/>
    <property type="match status" value="1"/>
</dbReference>
<dbReference type="EMBL" id="CP019124">
    <property type="protein sequence ID" value="APX88787.1"/>
    <property type="molecule type" value="Genomic_DNA"/>
</dbReference>
<proteinExistence type="predicted"/>
<gene>
    <name evidence="2" type="ORF">BV394_02785</name>
</gene>
<dbReference type="Proteomes" id="UP000187266">
    <property type="component" value="Chromosome"/>
</dbReference>
<dbReference type="GO" id="GO:0005975">
    <property type="term" value="P:carbohydrate metabolic process"/>
    <property type="evidence" value="ECO:0007669"/>
    <property type="project" value="InterPro"/>
</dbReference>